<protein>
    <recommendedName>
        <fullName evidence="4">Lipoprotein</fullName>
    </recommendedName>
</protein>
<gene>
    <name evidence="2" type="ORF">CXP39_03810</name>
</gene>
<dbReference type="EMBL" id="CP025257">
    <property type="protein sequence ID" value="AUF83890.1"/>
    <property type="molecule type" value="Genomic_DNA"/>
</dbReference>
<organism evidence="2 3">
    <name type="scientific">Mesoplasma syrphidae</name>
    <dbReference type="NCBI Taxonomy" id="225999"/>
    <lineage>
        <taxon>Bacteria</taxon>
        <taxon>Bacillati</taxon>
        <taxon>Mycoplasmatota</taxon>
        <taxon>Mollicutes</taxon>
        <taxon>Entomoplasmatales</taxon>
        <taxon>Entomoplasmataceae</taxon>
        <taxon>Mesoplasma</taxon>
    </lineage>
</organism>
<dbReference type="KEGG" id="msyr:CXP39_03810"/>
<evidence type="ECO:0000256" key="1">
    <source>
        <dbReference type="SAM" id="SignalP"/>
    </source>
</evidence>
<keyword evidence="3" id="KW-1185">Reference proteome</keyword>
<reference evidence="2 3" key="1">
    <citation type="submission" date="2017-12" db="EMBL/GenBank/DDBJ databases">
        <title>Mesoplasma syrphidae YJS, Complete Genome.</title>
        <authorList>
            <person name="Knight T.F."/>
            <person name="Citino T."/>
            <person name="Rubinstein R."/>
            <person name="Neuschaefer Z."/>
        </authorList>
    </citation>
    <scope>NUCLEOTIDE SEQUENCE [LARGE SCALE GENOMIC DNA]</scope>
    <source>
        <strain evidence="2 3">YJS</strain>
    </source>
</reference>
<dbReference type="OrthoDB" id="391934at2"/>
<proteinExistence type="predicted"/>
<dbReference type="PROSITE" id="PS51257">
    <property type="entry name" value="PROKAR_LIPOPROTEIN"/>
    <property type="match status" value="1"/>
</dbReference>
<keyword evidence="1" id="KW-0732">Signal</keyword>
<feature type="chain" id="PRO_5015004952" description="Lipoprotein" evidence="1">
    <location>
        <begin position="20"/>
        <end position="464"/>
    </location>
</feature>
<feature type="signal peptide" evidence="1">
    <location>
        <begin position="1"/>
        <end position="19"/>
    </location>
</feature>
<accession>A0A2K9BVZ6</accession>
<evidence type="ECO:0000313" key="2">
    <source>
        <dbReference type="EMBL" id="AUF83890.1"/>
    </source>
</evidence>
<dbReference type="AlphaFoldDB" id="A0A2K9BVZ6"/>
<evidence type="ECO:0000313" key="3">
    <source>
        <dbReference type="Proteomes" id="UP000233419"/>
    </source>
</evidence>
<sequence>MKKILGLLMSMTIISAGTASVVACTSPVKSIPTYFANSENMLNETDFVKWDKDNNKYVKDEEAFKEWKAKKPVDQKTAINIGLNGRTGVFNRLRSDISNVLTYSGRETTKDKFLAHKKTFKGVDEGTSVDGIYDDVLTETKKPEEYYARFQNTQVSSLLGLYQLQKFVKSGDVTQETANKASGNNLQVVEQSEEFFKSIASEGDYASKNGSFTKIEYSFEAANADNKIAYVENGETIEKTELKVAEYLSPETNVYELSEDAANKAKGQTGNAGYDPFAQKTVSSDSVVKADIFQSAEFTKKEKTDDFRKEYLAVSSERLDDLKFEYVATKDKDNKYSLTVNNKLSYITAPTSIDVKYVYNTDIELKTGEEKGRSFTVEAKIEGIRAVYRPSVAGVKVQKDGKAKTQFGWVLVGYQFNGDKDSQVTENGQSLEAANKKTGTITYHNKFKDFKISNLQVSEGDKVK</sequence>
<evidence type="ECO:0008006" key="4">
    <source>
        <dbReference type="Google" id="ProtNLM"/>
    </source>
</evidence>
<dbReference type="RefSeq" id="WP_027048274.1">
    <property type="nucleotide sequence ID" value="NZ_CP025257.1"/>
</dbReference>
<dbReference type="Proteomes" id="UP000233419">
    <property type="component" value="Chromosome"/>
</dbReference>
<name>A0A2K9BVZ6_9MOLU</name>